<organism evidence="3 4">
    <name type="scientific">Aspergillus pseudoustus</name>
    <dbReference type="NCBI Taxonomy" id="1810923"/>
    <lineage>
        <taxon>Eukaryota</taxon>
        <taxon>Fungi</taxon>
        <taxon>Dikarya</taxon>
        <taxon>Ascomycota</taxon>
        <taxon>Pezizomycotina</taxon>
        <taxon>Eurotiomycetes</taxon>
        <taxon>Eurotiomycetidae</taxon>
        <taxon>Eurotiales</taxon>
        <taxon>Aspergillaceae</taxon>
        <taxon>Aspergillus</taxon>
        <taxon>Aspergillus subgen. Nidulantes</taxon>
    </lineage>
</organism>
<dbReference type="SUPFAM" id="SSF57667">
    <property type="entry name" value="beta-beta-alpha zinc fingers"/>
    <property type="match status" value="1"/>
</dbReference>
<comment type="caution">
    <text evidence="3">The sequence shown here is derived from an EMBL/GenBank/DDBJ whole genome shotgun (WGS) entry which is preliminary data.</text>
</comment>
<keyword evidence="1" id="KW-0479">Metal-binding</keyword>
<keyword evidence="4" id="KW-1185">Reference proteome</keyword>
<keyword evidence="1" id="KW-0862">Zinc</keyword>
<proteinExistence type="predicted"/>
<accession>A0ABR4J748</accession>
<gene>
    <name evidence="3" type="ORF">BJY01DRAFT_223439</name>
</gene>
<name>A0ABR4J748_9EURO</name>
<dbReference type="Pfam" id="PF00096">
    <property type="entry name" value="zf-C2H2"/>
    <property type="match status" value="1"/>
</dbReference>
<dbReference type="InterPro" id="IPR013087">
    <property type="entry name" value="Znf_C2H2_type"/>
</dbReference>
<dbReference type="Gene3D" id="3.30.160.60">
    <property type="entry name" value="Classic Zinc Finger"/>
    <property type="match status" value="2"/>
</dbReference>
<evidence type="ECO:0000313" key="4">
    <source>
        <dbReference type="Proteomes" id="UP001610446"/>
    </source>
</evidence>
<dbReference type="Proteomes" id="UP001610446">
    <property type="component" value="Unassembled WGS sequence"/>
</dbReference>
<protein>
    <recommendedName>
        <fullName evidence="2">C2H2-type domain-containing protein</fullName>
    </recommendedName>
</protein>
<dbReference type="PROSITE" id="PS00028">
    <property type="entry name" value="ZINC_FINGER_C2H2_1"/>
    <property type="match status" value="1"/>
</dbReference>
<dbReference type="PROSITE" id="PS50157">
    <property type="entry name" value="ZINC_FINGER_C2H2_2"/>
    <property type="match status" value="1"/>
</dbReference>
<keyword evidence="1" id="KW-0863">Zinc-finger</keyword>
<sequence length="246" mass="27081">MRCCIMSSNQVSSSYYTPWTVANATDKFYFEPPFSSNIEGDLSQCPPTLPNDFDPKNSASSSVYALPGSVPSSNGPTITTGDAHQLSYTVMLNAGLNVPEEPRNHHSIEFAWGHNIHSPRIPVNLSESTFHVQTARPTSQDTLSNGPVWQGASHAALLINPSTSLTCEWRGCTYTGTFSRPAQLRRHVDTQHIFPKSFACPAVNCDKTFNRKDNLRLHLRRAHLVDNPKVPVEGSGLNWMEGEVAA</sequence>
<evidence type="ECO:0000256" key="1">
    <source>
        <dbReference type="PROSITE-ProRule" id="PRU00042"/>
    </source>
</evidence>
<feature type="domain" description="C2H2-type" evidence="2">
    <location>
        <begin position="198"/>
        <end position="228"/>
    </location>
</feature>
<evidence type="ECO:0000313" key="3">
    <source>
        <dbReference type="EMBL" id="KAL2835577.1"/>
    </source>
</evidence>
<evidence type="ECO:0000259" key="2">
    <source>
        <dbReference type="PROSITE" id="PS50157"/>
    </source>
</evidence>
<reference evidence="3 4" key="1">
    <citation type="submission" date="2024-07" db="EMBL/GenBank/DDBJ databases">
        <title>Section-level genome sequencing and comparative genomics of Aspergillus sections Usti and Cavernicolus.</title>
        <authorList>
            <consortium name="Lawrence Berkeley National Laboratory"/>
            <person name="Nybo J.L."/>
            <person name="Vesth T.C."/>
            <person name="Theobald S."/>
            <person name="Frisvad J.C."/>
            <person name="Larsen T.O."/>
            <person name="Kjaerboelling I."/>
            <person name="Rothschild-Mancinelli K."/>
            <person name="Lyhne E.K."/>
            <person name="Kogle M.E."/>
            <person name="Barry K."/>
            <person name="Clum A."/>
            <person name="Na H."/>
            <person name="Ledsgaard L."/>
            <person name="Lin J."/>
            <person name="Lipzen A."/>
            <person name="Kuo A."/>
            <person name="Riley R."/>
            <person name="Mondo S."/>
            <person name="Labutti K."/>
            <person name="Haridas S."/>
            <person name="Pangalinan J."/>
            <person name="Salamov A.A."/>
            <person name="Simmons B.A."/>
            <person name="Magnuson J.K."/>
            <person name="Chen J."/>
            <person name="Drula E."/>
            <person name="Henrissat B."/>
            <person name="Wiebenga A."/>
            <person name="Lubbers R.J."/>
            <person name="Gomes A.C."/>
            <person name="Makela M.R."/>
            <person name="Stajich J."/>
            <person name="Grigoriev I.V."/>
            <person name="Mortensen U.H."/>
            <person name="De Vries R.P."/>
            <person name="Baker S.E."/>
            <person name="Andersen M.R."/>
        </authorList>
    </citation>
    <scope>NUCLEOTIDE SEQUENCE [LARGE SCALE GENOMIC DNA]</scope>
    <source>
        <strain evidence="3 4">CBS 123904</strain>
    </source>
</reference>
<dbReference type="InterPro" id="IPR036236">
    <property type="entry name" value="Znf_C2H2_sf"/>
</dbReference>
<dbReference type="EMBL" id="JBFXLU010000200">
    <property type="protein sequence ID" value="KAL2835577.1"/>
    <property type="molecule type" value="Genomic_DNA"/>
</dbReference>
<dbReference type="SMART" id="SM00355">
    <property type="entry name" value="ZnF_C2H2"/>
    <property type="match status" value="2"/>
</dbReference>